<accession>A0A485MD24</accession>
<dbReference type="Pfam" id="PF00079">
    <property type="entry name" value="Serpin"/>
    <property type="match status" value="1"/>
</dbReference>
<dbReference type="EMBL" id="CAAGRJ010000669">
    <property type="protein sequence ID" value="VFV18134.1"/>
    <property type="molecule type" value="Genomic_DNA"/>
</dbReference>
<dbReference type="InterPro" id="IPR042178">
    <property type="entry name" value="Serpin_sf_1"/>
</dbReference>
<dbReference type="InterPro" id="IPR023796">
    <property type="entry name" value="Serpin_dom"/>
</dbReference>
<evidence type="ECO:0000259" key="1">
    <source>
        <dbReference type="Pfam" id="PF00079"/>
    </source>
</evidence>
<evidence type="ECO:0000313" key="2">
    <source>
        <dbReference type="EMBL" id="VFV18134.1"/>
    </source>
</evidence>
<feature type="domain" description="Serpin" evidence="1">
    <location>
        <begin position="1"/>
        <end position="95"/>
    </location>
</feature>
<organism evidence="2 3">
    <name type="scientific">Lynx pardinus</name>
    <name type="common">Iberian lynx</name>
    <name type="synonym">Felis pardina</name>
    <dbReference type="NCBI Taxonomy" id="191816"/>
    <lineage>
        <taxon>Eukaryota</taxon>
        <taxon>Metazoa</taxon>
        <taxon>Chordata</taxon>
        <taxon>Craniata</taxon>
        <taxon>Vertebrata</taxon>
        <taxon>Euteleostomi</taxon>
        <taxon>Mammalia</taxon>
        <taxon>Eutheria</taxon>
        <taxon>Laurasiatheria</taxon>
        <taxon>Carnivora</taxon>
        <taxon>Feliformia</taxon>
        <taxon>Felidae</taxon>
        <taxon>Felinae</taxon>
        <taxon>Lynx</taxon>
    </lineage>
</organism>
<reference evidence="2 3" key="1">
    <citation type="submission" date="2019-01" db="EMBL/GenBank/DDBJ databases">
        <authorList>
            <person name="Alioto T."/>
            <person name="Alioto T."/>
        </authorList>
    </citation>
    <scope>NUCLEOTIDE SEQUENCE [LARGE SCALE GENOMIC DNA]</scope>
</reference>
<dbReference type="SUPFAM" id="SSF56574">
    <property type="entry name" value="Serpins"/>
    <property type="match status" value="1"/>
</dbReference>
<dbReference type="Gene3D" id="3.30.497.10">
    <property type="entry name" value="Antithrombin, subunit I, domain 2"/>
    <property type="match status" value="1"/>
</dbReference>
<evidence type="ECO:0000313" key="3">
    <source>
        <dbReference type="Proteomes" id="UP000386466"/>
    </source>
</evidence>
<sequence>MTSPGTRSATRTNLLEGLGFDLKVIRVWDIHQGSQSVVRMLSRLKREGHLKHRDILFIDGDRKFTSMSPWDAEGIYDVKAQMTDFRDAEKKTRSRSSTLWLKKNAHKNQGIHHLSEPSHLPVSC</sequence>
<dbReference type="InterPro" id="IPR036186">
    <property type="entry name" value="Serpin_sf"/>
</dbReference>
<keyword evidence="3" id="KW-1185">Reference proteome</keyword>
<dbReference type="AlphaFoldDB" id="A0A485MD24"/>
<proteinExistence type="predicted"/>
<name>A0A485MD24_LYNPA</name>
<dbReference type="Proteomes" id="UP000386466">
    <property type="component" value="Unassembled WGS sequence"/>
</dbReference>
<protein>
    <submittedName>
        <fullName evidence="2">Low quality protein</fullName>
    </submittedName>
</protein>
<gene>
    <name evidence="2" type="ORF">LYPA_23C018073</name>
</gene>